<evidence type="ECO:0000313" key="2">
    <source>
        <dbReference type="Proteomes" id="UP001243844"/>
    </source>
</evidence>
<comment type="caution">
    <text evidence="1">The sequence shown here is derived from an EMBL/GenBank/DDBJ whole genome shotgun (WGS) entry which is preliminary data.</text>
</comment>
<evidence type="ECO:0000313" key="1">
    <source>
        <dbReference type="EMBL" id="MDQ8937206.1"/>
    </source>
</evidence>
<name>A0AAW8JES2_9GAMM</name>
<reference evidence="1" key="1">
    <citation type="submission" date="2023-08" db="EMBL/GenBank/DDBJ databases">
        <title>Emergence of clinically-relevant ST2 carbapenem-resistant Acinetobacter baumannii strains in hospital sewages in Zhejiang, East of China.</title>
        <authorList>
            <person name="Kaichao C."/>
            <person name="Zhang R."/>
        </authorList>
    </citation>
    <scope>NUCLEOTIDE SEQUENCE</scope>
    <source>
        <strain evidence="1">M-RB-37</strain>
    </source>
</reference>
<feature type="non-terminal residue" evidence="1">
    <location>
        <position position="1"/>
    </location>
</feature>
<gene>
    <name evidence="1" type="ORF">RFH47_15945</name>
</gene>
<dbReference type="AlphaFoldDB" id="A0AAW8JES2"/>
<sequence length="90" mass="10286">FSQDVVQTNWDQGSFAEQHLLDLIQACSGHLVGADITGDVSAYRYKSILKRMLSAGDGQSEPSEEDVQHWQVEQKRLNQRLIDAIDQQWR</sequence>
<proteinExistence type="predicted"/>
<dbReference type="Proteomes" id="UP001243844">
    <property type="component" value="Unassembled WGS sequence"/>
</dbReference>
<organism evidence="1 2">
    <name type="scientific">Acinetobacter rudis</name>
    <dbReference type="NCBI Taxonomy" id="632955"/>
    <lineage>
        <taxon>Bacteria</taxon>
        <taxon>Pseudomonadati</taxon>
        <taxon>Pseudomonadota</taxon>
        <taxon>Gammaproteobacteria</taxon>
        <taxon>Moraxellales</taxon>
        <taxon>Moraxellaceae</taxon>
        <taxon>Acinetobacter</taxon>
    </lineage>
</organism>
<dbReference type="EMBL" id="JAVIDL010000056">
    <property type="protein sequence ID" value="MDQ8937206.1"/>
    <property type="molecule type" value="Genomic_DNA"/>
</dbReference>
<protein>
    <submittedName>
        <fullName evidence="1">Uncharacterized protein</fullName>
    </submittedName>
</protein>
<accession>A0AAW8JES2</accession>